<dbReference type="EMBL" id="CP047656">
    <property type="protein sequence ID" value="QHJ13960.1"/>
    <property type="molecule type" value="Genomic_DNA"/>
</dbReference>
<dbReference type="Proteomes" id="UP000464524">
    <property type="component" value="Chromosome"/>
</dbReference>
<keyword evidence="6" id="KW-1185">Reference proteome</keyword>
<evidence type="ECO:0000256" key="3">
    <source>
        <dbReference type="SAM" id="Phobius"/>
    </source>
</evidence>
<feature type="compositionally biased region" description="Polar residues" evidence="2">
    <location>
        <begin position="86"/>
        <end position="103"/>
    </location>
</feature>
<feature type="transmembrane region" description="Helical" evidence="3">
    <location>
        <begin position="199"/>
        <end position="216"/>
    </location>
</feature>
<keyword evidence="3" id="KW-0472">Membrane</keyword>
<evidence type="ECO:0000259" key="4">
    <source>
        <dbReference type="PROSITE" id="PS51857"/>
    </source>
</evidence>
<evidence type="ECO:0000313" key="6">
    <source>
        <dbReference type="Proteomes" id="UP000464524"/>
    </source>
</evidence>
<evidence type="ECO:0000313" key="5">
    <source>
        <dbReference type="EMBL" id="QHJ13960.1"/>
    </source>
</evidence>
<dbReference type="OrthoDB" id="72963at2"/>
<dbReference type="InterPro" id="IPR010718">
    <property type="entry name" value="DUF1294"/>
</dbReference>
<sequence>MRYQGKVFNWNDDKGFGFVESNGGGERAFVHIKAFNPRSRRPIDGDIIIYDVVQGDSHRAKAANIQFSRDATGALIKRPNLKNVHSKNSGKNSQTGQSRRSKGKAQSYTLANTFILLFCVGIVLSVLLGPLPPVVGGIYMVMSVIAFLAYAIDKNAAQKGRWRTKESTLHLYALLGGWPGALLAQNKLRHKSSKNEFKQVYWLTVVLNLGALYWLHTEEGIQFLNRYIVPIFDGLL</sequence>
<feature type="region of interest" description="Disordered" evidence="2">
    <location>
        <begin position="82"/>
        <end position="103"/>
    </location>
</feature>
<dbReference type="Gene3D" id="2.40.50.140">
    <property type="entry name" value="Nucleic acid-binding proteins"/>
    <property type="match status" value="1"/>
</dbReference>
<dbReference type="InterPro" id="IPR011129">
    <property type="entry name" value="CSD"/>
</dbReference>
<feature type="domain" description="CSD" evidence="4">
    <location>
        <begin position="2"/>
        <end position="67"/>
    </location>
</feature>
<dbReference type="GO" id="GO:0003730">
    <property type="term" value="F:mRNA 3'-UTR binding"/>
    <property type="evidence" value="ECO:0007669"/>
    <property type="project" value="TreeGrafter"/>
</dbReference>
<name>A0A857JRX3_9ALTE</name>
<dbReference type="SUPFAM" id="SSF50249">
    <property type="entry name" value="Nucleic acid-binding proteins"/>
    <property type="match status" value="1"/>
</dbReference>
<reference evidence="5 6" key="1">
    <citation type="submission" date="2019-12" db="EMBL/GenBank/DDBJ databases">
        <title>Genome sequencing and assembly of endphytes of Porphyra tenera.</title>
        <authorList>
            <person name="Park J.M."/>
            <person name="Shin R."/>
            <person name="Jo S.H."/>
        </authorList>
    </citation>
    <scope>NUCLEOTIDE SEQUENCE [LARGE SCALE GENOMIC DNA]</scope>
    <source>
        <strain evidence="5 6">GPM4</strain>
    </source>
</reference>
<dbReference type="PANTHER" id="PTHR12962:SF1">
    <property type="entry name" value="COLD SHOCK DOMAIN-CONTAINING PROTEIN CG9705"/>
    <property type="match status" value="1"/>
</dbReference>
<protein>
    <recommendedName>
        <fullName evidence="4">CSD domain-containing protein</fullName>
    </recommendedName>
</protein>
<dbReference type="InterPro" id="IPR012340">
    <property type="entry name" value="NA-bd_OB-fold"/>
</dbReference>
<evidence type="ECO:0000256" key="1">
    <source>
        <dbReference type="ARBA" id="ARBA00022553"/>
    </source>
</evidence>
<evidence type="ECO:0000256" key="2">
    <source>
        <dbReference type="SAM" id="MobiDB-lite"/>
    </source>
</evidence>
<gene>
    <name evidence="5" type="ORF">FX988_04241</name>
</gene>
<dbReference type="PROSITE" id="PS51857">
    <property type="entry name" value="CSD_2"/>
    <property type="match status" value="1"/>
</dbReference>
<feature type="transmembrane region" description="Helical" evidence="3">
    <location>
        <begin position="108"/>
        <end position="128"/>
    </location>
</feature>
<dbReference type="GO" id="GO:0043488">
    <property type="term" value="P:regulation of mRNA stability"/>
    <property type="evidence" value="ECO:0007669"/>
    <property type="project" value="TreeGrafter"/>
</dbReference>
<proteinExistence type="predicted"/>
<keyword evidence="3" id="KW-0812">Transmembrane</keyword>
<dbReference type="CDD" id="cd04458">
    <property type="entry name" value="CSP_CDS"/>
    <property type="match status" value="1"/>
</dbReference>
<dbReference type="SMART" id="SM00357">
    <property type="entry name" value="CSP"/>
    <property type="match status" value="1"/>
</dbReference>
<dbReference type="InterPro" id="IPR052069">
    <property type="entry name" value="Ca-reg_mRNA-binding_domain"/>
</dbReference>
<dbReference type="InterPro" id="IPR002059">
    <property type="entry name" value="CSP_DNA-bd"/>
</dbReference>
<keyword evidence="3" id="KW-1133">Transmembrane helix</keyword>
<dbReference type="Pfam" id="PF06961">
    <property type="entry name" value="DUF1294"/>
    <property type="match status" value="1"/>
</dbReference>
<keyword evidence="1" id="KW-0597">Phosphoprotein</keyword>
<organism evidence="5 6">
    <name type="scientific">Paraglaciecola mesophila</name>
    <dbReference type="NCBI Taxonomy" id="197222"/>
    <lineage>
        <taxon>Bacteria</taxon>
        <taxon>Pseudomonadati</taxon>
        <taxon>Pseudomonadota</taxon>
        <taxon>Gammaproteobacteria</taxon>
        <taxon>Alteromonadales</taxon>
        <taxon>Alteromonadaceae</taxon>
        <taxon>Paraglaciecola</taxon>
    </lineage>
</organism>
<dbReference type="RefSeq" id="WP_160182004.1">
    <property type="nucleotide sequence ID" value="NZ_CP047656.1"/>
</dbReference>
<dbReference type="PANTHER" id="PTHR12962">
    <property type="entry name" value="CALCIUM-REGULATED HEAT STABLE PROTEIN CRHSP-24-RELATED"/>
    <property type="match status" value="1"/>
</dbReference>
<dbReference type="GO" id="GO:0005829">
    <property type="term" value="C:cytosol"/>
    <property type="evidence" value="ECO:0007669"/>
    <property type="project" value="UniProtKB-ARBA"/>
</dbReference>
<dbReference type="Pfam" id="PF00313">
    <property type="entry name" value="CSD"/>
    <property type="match status" value="1"/>
</dbReference>
<feature type="transmembrane region" description="Helical" evidence="3">
    <location>
        <begin position="134"/>
        <end position="152"/>
    </location>
</feature>
<dbReference type="KEGG" id="pmes:FX988_04241"/>
<accession>A0A857JRX3</accession>
<dbReference type="AlphaFoldDB" id="A0A857JRX3"/>